<dbReference type="PROSITE" id="PS51767">
    <property type="entry name" value="PEPTIDASE_A1"/>
    <property type="match status" value="1"/>
</dbReference>
<feature type="domain" description="Peptidase A1" evidence="1">
    <location>
        <begin position="1"/>
        <end position="66"/>
    </location>
</feature>
<protein>
    <recommendedName>
        <fullName evidence="1">Peptidase A1 domain-containing protein</fullName>
    </recommendedName>
</protein>
<evidence type="ECO:0000313" key="3">
    <source>
        <dbReference type="Proteomes" id="UP000298663"/>
    </source>
</evidence>
<dbReference type="InterPro" id="IPR021109">
    <property type="entry name" value="Peptidase_aspartic_dom_sf"/>
</dbReference>
<keyword evidence="3" id="KW-1185">Reference proteome</keyword>
<dbReference type="OrthoDB" id="771136at2759"/>
<evidence type="ECO:0000313" key="2">
    <source>
        <dbReference type="EMBL" id="TKR72494.1"/>
    </source>
</evidence>
<dbReference type="EMBL" id="AZBU02000006">
    <property type="protein sequence ID" value="TKR72494.1"/>
    <property type="molecule type" value="Genomic_DNA"/>
</dbReference>
<evidence type="ECO:0000259" key="1">
    <source>
        <dbReference type="PROSITE" id="PS51767"/>
    </source>
</evidence>
<dbReference type="AlphaFoldDB" id="A0A4U5MS66"/>
<dbReference type="InterPro" id="IPR033121">
    <property type="entry name" value="PEPTIDASE_A1"/>
</dbReference>
<accession>A0A4U5MS66</accession>
<sequence>MVNGGTLTIQVMVYVYIEHPLPNGRCVLDFENSKAYGFGPEWYFGLQIIQDYCVTFDFDKKLMSFTFNTEPAPACH</sequence>
<organism evidence="2 3">
    <name type="scientific">Steinernema carpocapsae</name>
    <name type="common">Entomopathogenic nematode</name>
    <dbReference type="NCBI Taxonomy" id="34508"/>
    <lineage>
        <taxon>Eukaryota</taxon>
        <taxon>Metazoa</taxon>
        <taxon>Ecdysozoa</taxon>
        <taxon>Nematoda</taxon>
        <taxon>Chromadorea</taxon>
        <taxon>Rhabditida</taxon>
        <taxon>Tylenchina</taxon>
        <taxon>Panagrolaimomorpha</taxon>
        <taxon>Strongyloidoidea</taxon>
        <taxon>Steinernematidae</taxon>
        <taxon>Steinernema</taxon>
    </lineage>
</organism>
<gene>
    <name evidence="2" type="ORF">L596_019930</name>
</gene>
<dbReference type="Gene3D" id="2.40.70.10">
    <property type="entry name" value="Acid Proteases"/>
    <property type="match status" value="1"/>
</dbReference>
<dbReference type="Proteomes" id="UP000298663">
    <property type="component" value="Unassembled WGS sequence"/>
</dbReference>
<reference evidence="2 3" key="1">
    <citation type="journal article" date="2015" name="Genome Biol.">
        <title>Comparative genomics of Steinernema reveals deeply conserved gene regulatory networks.</title>
        <authorList>
            <person name="Dillman A.R."/>
            <person name="Macchietto M."/>
            <person name="Porter C.F."/>
            <person name="Rogers A."/>
            <person name="Williams B."/>
            <person name="Antoshechkin I."/>
            <person name="Lee M.M."/>
            <person name="Goodwin Z."/>
            <person name="Lu X."/>
            <person name="Lewis E.E."/>
            <person name="Goodrich-Blair H."/>
            <person name="Stock S.P."/>
            <person name="Adams B.J."/>
            <person name="Sternberg P.W."/>
            <person name="Mortazavi A."/>
        </authorList>
    </citation>
    <scope>NUCLEOTIDE SEQUENCE [LARGE SCALE GENOMIC DNA]</scope>
    <source>
        <strain evidence="2 3">ALL</strain>
    </source>
</reference>
<dbReference type="SUPFAM" id="SSF50630">
    <property type="entry name" value="Acid proteases"/>
    <property type="match status" value="1"/>
</dbReference>
<proteinExistence type="predicted"/>
<name>A0A4U5MS66_STECR</name>
<reference evidence="2 3" key="2">
    <citation type="journal article" date="2019" name="G3 (Bethesda)">
        <title>Hybrid Assembly of the Genome of the Entomopathogenic Nematode Steinernema carpocapsae Identifies the X-Chromosome.</title>
        <authorList>
            <person name="Serra L."/>
            <person name="Macchietto M."/>
            <person name="Macias-Munoz A."/>
            <person name="McGill C.J."/>
            <person name="Rodriguez I.M."/>
            <person name="Rodriguez B."/>
            <person name="Murad R."/>
            <person name="Mortazavi A."/>
        </authorList>
    </citation>
    <scope>NUCLEOTIDE SEQUENCE [LARGE SCALE GENOMIC DNA]</scope>
    <source>
        <strain evidence="2 3">ALL</strain>
    </source>
</reference>
<comment type="caution">
    <text evidence="2">The sequence shown here is derived from an EMBL/GenBank/DDBJ whole genome shotgun (WGS) entry which is preliminary data.</text>
</comment>